<organism evidence="7 8">
    <name type="scientific">Candidatus Thalassospirochaeta sargassi</name>
    <dbReference type="NCBI Taxonomy" id="3119039"/>
    <lineage>
        <taxon>Bacteria</taxon>
        <taxon>Pseudomonadati</taxon>
        <taxon>Spirochaetota</taxon>
        <taxon>Spirochaetia</taxon>
        <taxon>Spirochaetales</taxon>
        <taxon>Spirochaetaceae</taxon>
        <taxon>Candidatus Thalassospirochaeta</taxon>
    </lineage>
</organism>
<evidence type="ECO:0008006" key="9">
    <source>
        <dbReference type="Google" id="ProtNLM"/>
    </source>
</evidence>
<keyword evidence="6" id="KW-0012">Acyltransferase</keyword>
<sequence>MSKFLQARINVAIFRFLPYYTSKSYLLFLGKIYYSFKKKEKKLIEKTVRHIYKNRLSTASLNKLVNDVFYGIFTHYHEKLFVAYSNYSLLKKRFVSWVRVKGEEDFRNLLAQNRGIILVTAHYGGVEWLPGALASRGYPVTMILRFQTQKLKRTLEKRAEEMKDLQLVDLDNGNVFFAAVDALKNGRILITECDEFEAWRPSKKIPINFMNQTFSGDKTLDIMRKHSGAAVATALMHRESSKRYTLRLQTVDTDSAGALPLGIQTMANLDHTLKDSPEQWYQWKDFGEKLELHLDDANELNSEYTGDMEGSAI</sequence>
<dbReference type="Pfam" id="PF03279">
    <property type="entry name" value="Lip_A_acyltrans"/>
    <property type="match status" value="1"/>
</dbReference>
<evidence type="ECO:0000256" key="1">
    <source>
        <dbReference type="ARBA" id="ARBA00004533"/>
    </source>
</evidence>
<dbReference type="GO" id="GO:0005886">
    <property type="term" value="C:plasma membrane"/>
    <property type="evidence" value="ECO:0007669"/>
    <property type="project" value="UniProtKB-SubCell"/>
</dbReference>
<protein>
    <recommendedName>
        <fullName evidence="9">KDO2-lipid IV(A) lauroyltransferase</fullName>
    </recommendedName>
</protein>
<evidence type="ECO:0000256" key="2">
    <source>
        <dbReference type="ARBA" id="ARBA00022475"/>
    </source>
</evidence>
<dbReference type="InterPro" id="IPR004960">
    <property type="entry name" value="LipA_acyltrans"/>
</dbReference>
<evidence type="ECO:0000256" key="6">
    <source>
        <dbReference type="ARBA" id="ARBA00023315"/>
    </source>
</evidence>
<comment type="caution">
    <text evidence="7">The sequence shown here is derived from an EMBL/GenBank/DDBJ whole genome shotgun (WGS) entry which is preliminary data.</text>
</comment>
<dbReference type="EMBL" id="JAQQAL010000006">
    <property type="protein sequence ID" value="MDC7225414.1"/>
    <property type="molecule type" value="Genomic_DNA"/>
</dbReference>
<name>A0AAJ1IC87_9SPIO</name>
<dbReference type="GO" id="GO:0016746">
    <property type="term" value="F:acyltransferase activity"/>
    <property type="evidence" value="ECO:0007669"/>
    <property type="project" value="UniProtKB-KW"/>
</dbReference>
<dbReference type="PANTHER" id="PTHR30606:SF10">
    <property type="entry name" value="PHOSPHATIDYLINOSITOL MANNOSIDE ACYLTRANSFERASE"/>
    <property type="match status" value="1"/>
</dbReference>
<accession>A0AAJ1IC87</accession>
<keyword evidence="5" id="KW-0472">Membrane</keyword>
<dbReference type="AlphaFoldDB" id="A0AAJ1IC87"/>
<keyword evidence="2" id="KW-1003">Cell membrane</keyword>
<reference evidence="7 8" key="1">
    <citation type="submission" date="2022-12" db="EMBL/GenBank/DDBJ databases">
        <title>Metagenome assembled genome from gulf of manar.</title>
        <authorList>
            <person name="Kohli P."/>
            <person name="Pk S."/>
            <person name="Venkata Ramana C."/>
            <person name="Sasikala C."/>
        </authorList>
    </citation>
    <scope>NUCLEOTIDE SEQUENCE [LARGE SCALE GENOMIC DNA]</scope>
    <source>
        <strain evidence="7">JB008</strain>
    </source>
</reference>
<proteinExistence type="predicted"/>
<evidence type="ECO:0000313" key="7">
    <source>
        <dbReference type="EMBL" id="MDC7225414.1"/>
    </source>
</evidence>
<evidence type="ECO:0000256" key="3">
    <source>
        <dbReference type="ARBA" id="ARBA00022519"/>
    </source>
</evidence>
<dbReference type="PANTHER" id="PTHR30606">
    <property type="entry name" value="LIPID A BIOSYNTHESIS LAUROYL ACYLTRANSFERASE"/>
    <property type="match status" value="1"/>
</dbReference>
<keyword evidence="4" id="KW-0808">Transferase</keyword>
<gene>
    <name evidence="7" type="ORF">PQJ61_01470</name>
</gene>
<dbReference type="GO" id="GO:0009247">
    <property type="term" value="P:glycolipid biosynthetic process"/>
    <property type="evidence" value="ECO:0007669"/>
    <property type="project" value="UniProtKB-ARBA"/>
</dbReference>
<evidence type="ECO:0000256" key="5">
    <source>
        <dbReference type="ARBA" id="ARBA00023136"/>
    </source>
</evidence>
<keyword evidence="3" id="KW-0997">Cell inner membrane</keyword>
<comment type="subcellular location">
    <subcellularLocation>
        <location evidence="1">Cell inner membrane</location>
    </subcellularLocation>
</comment>
<dbReference type="Proteomes" id="UP001221217">
    <property type="component" value="Unassembled WGS sequence"/>
</dbReference>
<evidence type="ECO:0000256" key="4">
    <source>
        <dbReference type="ARBA" id="ARBA00022679"/>
    </source>
</evidence>
<evidence type="ECO:0000313" key="8">
    <source>
        <dbReference type="Proteomes" id="UP001221217"/>
    </source>
</evidence>